<feature type="domain" description="Pirin C-terminal" evidence="1">
    <location>
        <begin position="16"/>
        <end position="78"/>
    </location>
</feature>
<dbReference type="Proteomes" id="UP000319349">
    <property type="component" value="Chromosome"/>
</dbReference>
<dbReference type="InterPro" id="IPR014710">
    <property type="entry name" value="RmlC-like_jellyroll"/>
</dbReference>
<reference evidence="2 3" key="1">
    <citation type="submission" date="2019-03" db="EMBL/GenBank/DDBJ databases">
        <title>Tal1 in Xanthomonas translucens pv. cerealis Contributes to Virulence in Bacterial Leaf Streak of Wheat.</title>
        <authorList>
            <person name="Shah S.M.A."/>
            <person name="Haq F."/>
            <person name="Ma W."/>
            <person name="Xu X."/>
            <person name="Wang S."/>
            <person name="Xu Z."/>
            <person name="Zou L."/>
            <person name="Zhu B."/>
            <person name="Chen G."/>
        </authorList>
    </citation>
    <scope>NUCLEOTIDE SEQUENCE [LARGE SCALE GENOMIC DNA]</scope>
    <source>
        <strain evidence="2 3">01</strain>
    </source>
</reference>
<proteinExistence type="predicted"/>
<evidence type="ECO:0000313" key="3">
    <source>
        <dbReference type="Proteomes" id="UP000319349"/>
    </source>
</evidence>
<dbReference type="EMBL" id="CP038228">
    <property type="protein sequence ID" value="QDI02919.1"/>
    <property type="molecule type" value="Genomic_DNA"/>
</dbReference>
<dbReference type="SUPFAM" id="SSF51182">
    <property type="entry name" value="RmlC-like cupins"/>
    <property type="match status" value="1"/>
</dbReference>
<dbReference type="Gene3D" id="2.60.120.10">
    <property type="entry name" value="Jelly Rolls"/>
    <property type="match status" value="2"/>
</dbReference>
<dbReference type="AlphaFoldDB" id="A0A514EA83"/>
<keyword evidence="3" id="KW-1185">Reference proteome</keyword>
<evidence type="ECO:0000259" key="1">
    <source>
        <dbReference type="Pfam" id="PF05726"/>
    </source>
</evidence>
<gene>
    <name evidence="2" type="ORF">E4A48_03680</name>
</gene>
<name>A0A514EA83_9XANT</name>
<organism evidence="2 3">
    <name type="scientific">Xanthomonas cerealis pv. cerealis</name>
    <dbReference type="NCBI Taxonomy" id="152263"/>
    <lineage>
        <taxon>Bacteria</taxon>
        <taxon>Pseudomonadati</taxon>
        <taxon>Pseudomonadota</taxon>
        <taxon>Gammaproteobacteria</taxon>
        <taxon>Lysobacterales</taxon>
        <taxon>Lysobacteraceae</taxon>
        <taxon>Xanthomonas</taxon>
        <taxon>Xanthomonas translucens group</taxon>
        <taxon>Xanthomonas cerealis</taxon>
    </lineage>
</organism>
<evidence type="ECO:0000313" key="2">
    <source>
        <dbReference type="EMBL" id="QDI02919.1"/>
    </source>
</evidence>
<accession>A0A514EA83</accession>
<sequence>MGDGIGRCDAGRGRALPVQLLAVSGGGQGLHRQAGDAGARPMLVAGRPLREPVARHAFVVNTREALVQAFVDFREGRLQRLGVSIDTP</sequence>
<protein>
    <recommendedName>
        <fullName evidence="1">Pirin C-terminal domain-containing protein</fullName>
    </recommendedName>
</protein>
<dbReference type="InterPro" id="IPR008778">
    <property type="entry name" value="Pirin_C_dom"/>
</dbReference>
<dbReference type="InterPro" id="IPR011051">
    <property type="entry name" value="RmlC_Cupin_sf"/>
</dbReference>
<dbReference type="Pfam" id="PF05726">
    <property type="entry name" value="Pirin_C"/>
    <property type="match status" value="1"/>
</dbReference>